<dbReference type="Pfam" id="PF15364">
    <property type="entry name" value="PAXIP1_C"/>
    <property type="match status" value="1"/>
</dbReference>
<dbReference type="Proteomes" id="UP000616769">
    <property type="component" value="Unassembled WGS sequence"/>
</dbReference>
<protein>
    <submittedName>
        <fullName evidence="2">PAXIP1-associated protein-like protein</fullName>
    </submittedName>
</protein>
<feature type="region of interest" description="Disordered" evidence="1">
    <location>
        <begin position="64"/>
        <end position="130"/>
    </location>
</feature>
<dbReference type="GO" id="GO:1902808">
    <property type="term" value="P:positive regulation of cell cycle G1/S phase transition"/>
    <property type="evidence" value="ECO:0007669"/>
    <property type="project" value="TreeGrafter"/>
</dbReference>
<comment type="caution">
    <text evidence="2">The sequence shown here is derived from an EMBL/GenBank/DDBJ whole genome shotgun (WGS) entry which is preliminary data.</text>
</comment>
<dbReference type="PANTHER" id="PTHR28467">
    <property type="entry name" value="PAXIP1-ASSOCIATED GLUTAMATE-RICH PROTEIN 1"/>
    <property type="match status" value="1"/>
</dbReference>
<organism evidence="2 3">
    <name type="scientific">Sarcoptes scabiei</name>
    <name type="common">Itch mite</name>
    <name type="synonym">Acarus scabiei</name>
    <dbReference type="NCBI Taxonomy" id="52283"/>
    <lineage>
        <taxon>Eukaryota</taxon>
        <taxon>Metazoa</taxon>
        <taxon>Ecdysozoa</taxon>
        <taxon>Arthropoda</taxon>
        <taxon>Chelicerata</taxon>
        <taxon>Arachnida</taxon>
        <taxon>Acari</taxon>
        <taxon>Acariformes</taxon>
        <taxon>Sarcoptiformes</taxon>
        <taxon>Astigmata</taxon>
        <taxon>Psoroptidia</taxon>
        <taxon>Sarcoptoidea</taxon>
        <taxon>Sarcoptidae</taxon>
        <taxon>Sarcoptinae</taxon>
        <taxon>Sarcoptes</taxon>
    </lineage>
</organism>
<dbReference type="GO" id="GO:0044666">
    <property type="term" value="C:MLL3/4 complex"/>
    <property type="evidence" value="ECO:0007669"/>
    <property type="project" value="TreeGrafter"/>
</dbReference>
<accession>A0A132AG29</accession>
<dbReference type="VEuPathDB" id="VectorBase:SSCA009606"/>
<proteinExistence type="predicted"/>
<feature type="compositionally biased region" description="Polar residues" evidence="1">
    <location>
        <begin position="73"/>
        <end position="87"/>
    </location>
</feature>
<dbReference type="EMBL" id="JXLN01014069">
    <property type="protein sequence ID" value="KPM09779.1"/>
    <property type="molecule type" value="Genomic_DNA"/>
</dbReference>
<reference evidence="2 3" key="1">
    <citation type="journal article" date="2015" name="Parasit. Vectors">
        <title>Draft genome of the scabies mite.</title>
        <authorList>
            <person name="Rider S.D.Jr."/>
            <person name="Morgan M.S."/>
            <person name="Arlian L.G."/>
        </authorList>
    </citation>
    <scope>NUCLEOTIDE SEQUENCE [LARGE SCALE GENOMIC DNA]</scope>
    <source>
        <strain evidence="2">Arlian Lab</strain>
    </source>
</reference>
<evidence type="ECO:0000313" key="3">
    <source>
        <dbReference type="Proteomes" id="UP000616769"/>
    </source>
</evidence>
<dbReference type="GO" id="GO:0030331">
    <property type="term" value="F:nuclear estrogen receptor binding"/>
    <property type="evidence" value="ECO:0007669"/>
    <property type="project" value="TreeGrafter"/>
</dbReference>
<dbReference type="InterPro" id="IPR028213">
    <property type="entry name" value="PA1"/>
</dbReference>
<dbReference type="PANTHER" id="PTHR28467:SF1">
    <property type="entry name" value="PAXIP1-ASSOCIATED GLUTAMATE-RICH PROTEIN 1"/>
    <property type="match status" value="1"/>
</dbReference>
<sequence>MDFLAECSDEEQFFDPNEKYRQLKIGSRTVRIWEPSGSDIANLYEEIKEKGVVDLEWQCPGRISPTEYDSMMNAKSESPNTSSTDQTQADKTEFDFDNDFDDETNPIETKSQVMRKNYSADPMKKSQTTNLTKVMQDIKKYQLMDH</sequence>
<evidence type="ECO:0000313" key="2">
    <source>
        <dbReference type="EMBL" id="KPM09779.1"/>
    </source>
</evidence>
<gene>
    <name evidence="2" type="ORF">QR98_0083240</name>
</gene>
<dbReference type="OrthoDB" id="438440at2759"/>
<dbReference type="GO" id="GO:0033148">
    <property type="term" value="P:positive regulation of intracellular estrogen receptor signaling pathway"/>
    <property type="evidence" value="ECO:0007669"/>
    <property type="project" value="TreeGrafter"/>
</dbReference>
<evidence type="ECO:0000256" key="1">
    <source>
        <dbReference type="SAM" id="MobiDB-lite"/>
    </source>
</evidence>
<name>A0A132AG29_SARSC</name>
<dbReference type="AlphaFoldDB" id="A0A132AG29"/>
<feature type="compositionally biased region" description="Acidic residues" evidence="1">
    <location>
        <begin position="95"/>
        <end position="105"/>
    </location>
</feature>